<dbReference type="Proteomes" id="UP000187408">
    <property type="component" value="Unassembled WGS sequence"/>
</dbReference>
<dbReference type="InterPro" id="IPR001173">
    <property type="entry name" value="Glyco_trans_2-like"/>
</dbReference>
<comment type="caution">
    <text evidence="2">The sequence shown here is derived from an EMBL/GenBank/DDBJ whole genome shotgun (WGS) entry which is preliminary data.</text>
</comment>
<dbReference type="Pfam" id="PF00535">
    <property type="entry name" value="Glycos_transf_2"/>
    <property type="match status" value="1"/>
</dbReference>
<dbReference type="PANTHER" id="PTHR43685:SF13">
    <property type="entry name" value="O ANTIGEN BIOSYNTHESIS RHAMNOSYLTRANSFERASE RFBN"/>
    <property type="match status" value="1"/>
</dbReference>
<sequence>MISVIIPTYNAEKYIERLLDALNNQTMRPDEVIVVDSSSSDRTVNIAVSKGARVISIPKNTFDHGGTRTLAGKEAKGDILVYFTQDAIPANNRAIEFLTLPLEKDKEIAATYGRQIPYNDTDLFGKHLRLFNYPEKSFEKNLKDREHMGFKVAFLSNSFAAYNRNLLESVGWFPEGVIFGEDSVVAARLLLKGYKIKYVAEAKVYHSHSYSVFQEFRRYFDIGVFHRTQAWMLDTFGKPEKEGLKYVKSELKFLLNQKALYFLPKFLLKNLAKYVGYKVGYNFDKIPMNIRKYFSMNRQYWEKEKN</sequence>
<keyword evidence="3" id="KW-1185">Reference proteome</keyword>
<organism evidence="2 3">
    <name type="scientific">Desulfurobacterium indicum</name>
    <dbReference type="NCBI Taxonomy" id="1914305"/>
    <lineage>
        <taxon>Bacteria</taxon>
        <taxon>Pseudomonadati</taxon>
        <taxon>Aquificota</taxon>
        <taxon>Aquificia</taxon>
        <taxon>Desulfurobacteriales</taxon>
        <taxon>Desulfurobacteriaceae</taxon>
        <taxon>Desulfurobacterium</taxon>
    </lineage>
</organism>
<dbReference type="InterPro" id="IPR050834">
    <property type="entry name" value="Glycosyltransf_2"/>
</dbReference>
<dbReference type="EMBL" id="MOEN01000008">
    <property type="protein sequence ID" value="OMH40825.1"/>
    <property type="molecule type" value="Genomic_DNA"/>
</dbReference>
<dbReference type="Gene3D" id="3.90.550.10">
    <property type="entry name" value="Spore Coat Polysaccharide Biosynthesis Protein SpsA, Chain A"/>
    <property type="match status" value="1"/>
</dbReference>
<dbReference type="STRING" id="1914305.BLW93_03280"/>
<dbReference type="OrthoDB" id="396512at2"/>
<reference evidence="2 3" key="1">
    <citation type="submission" date="2016-10" db="EMBL/GenBank/DDBJ databases">
        <title>Genome sequence of a sulfur-reducing bacterium Desulfurobacterium indicum K6013.</title>
        <authorList>
            <person name="Cao J."/>
            <person name="Shao Z."/>
            <person name="Alain K."/>
            <person name="Jebbar M."/>
        </authorList>
    </citation>
    <scope>NUCLEOTIDE SEQUENCE [LARGE SCALE GENOMIC DNA]</scope>
    <source>
        <strain evidence="2 3">K6013</strain>
    </source>
</reference>
<keyword evidence="2" id="KW-0808">Transferase</keyword>
<dbReference type="CDD" id="cd00761">
    <property type="entry name" value="Glyco_tranf_GTA_type"/>
    <property type="match status" value="1"/>
</dbReference>
<protein>
    <submittedName>
        <fullName evidence="2">Glycosyl transferase</fullName>
    </submittedName>
</protein>
<proteinExistence type="predicted"/>
<evidence type="ECO:0000259" key="1">
    <source>
        <dbReference type="Pfam" id="PF00535"/>
    </source>
</evidence>
<dbReference type="GO" id="GO:0016740">
    <property type="term" value="F:transferase activity"/>
    <property type="evidence" value="ECO:0007669"/>
    <property type="project" value="UniProtKB-KW"/>
</dbReference>
<gene>
    <name evidence="2" type="ORF">BLW93_03280</name>
</gene>
<dbReference type="GO" id="GO:0044010">
    <property type="term" value="P:single-species biofilm formation"/>
    <property type="evidence" value="ECO:0007669"/>
    <property type="project" value="TreeGrafter"/>
</dbReference>
<feature type="domain" description="Glycosyltransferase 2-like" evidence="1">
    <location>
        <begin position="3"/>
        <end position="170"/>
    </location>
</feature>
<dbReference type="RefSeq" id="WP_076712688.1">
    <property type="nucleotide sequence ID" value="NZ_MOEN01000008.1"/>
</dbReference>
<dbReference type="InterPro" id="IPR029044">
    <property type="entry name" value="Nucleotide-diphossugar_trans"/>
</dbReference>
<dbReference type="PANTHER" id="PTHR43685">
    <property type="entry name" value="GLYCOSYLTRANSFERASE"/>
    <property type="match status" value="1"/>
</dbReference>
<evidence type="ECO:0000313" key="2">
    <source>
        <dbReference type="EMBL" id="OMH40825.1"/>
    </source>
</evidence>
<name>A0A1R1MLZ1_9BACT</name>
<dbReference type="SUPFAM" id="SSF53448">
    <property type="entry name" value="Nucleotide-diphospho-sugar transferases"/>
    <property type="match status" value="1"/>
</dbReference>
<evidence type="ECO:0000313" key="3">
    <source>
        <dbReference type="Proteomes" id="UP000187408"/>
    </source>
</evidence>
<accession>A0A1R1MLZ1</accession>
<dbReference type="AlphaFoldDB" id="A0A1R1MLZ1"/>